<dbReference type="Proteomes" id="UP000315364">
    <property type="component" value="Chromosome"/>
</dbReference>
<dbReference type="OrthoDB" id="8094677at2"/>
<dbReference type="KEGG" id="dea:FPZ08_16090"/>
<gene>
    <name evidence="1" type="ORF">FPZ08_16090</name>
</gene>
<evidence type="ECO:0000313" key="1">
    <source>
        <dbReference type="EMBL" id="QDZ12132.1"/>
    </source>
</evidence>
<dbReference type="RefSeq" id="WP_146290944.1">
    <property type="nucleotide sequence ID" value="NZ_CP042304.1"/>
</dbReference>
<dbReference type="AlphaFoldDB" id="A0A5B8LXC3"/>
<name>A0A5B8LXC3_9HYPH</name>
<protein>
    <submittedName>
        <fullName evidence="1">Uncharacterized protein</fullName>
    </submittedName>
</protein>
<accession>A0A5B8LXC3</accession>
<organism evidence="1 2">
    <name type="scientific">Devosia ginsengisoli</name>
    <dbReference type="NCBI Taxonomy" id="400770"/>
    <lineage>
        <taxon>Bacteria</taxon>
        <taxon>Pseudomonadati</taxon>
        <taxon>Pseudomonadota</taxon>
        <taxon>Alphaproteobacteria</taxon>
        <taxon>Hyphomicrobiales</taxon>
        <taxon>Devosiaceae</taxon>
        <taxon>Devosia</taxon>
    </lineage>
</organism>
<proteinExistence type="predicted"/>
<evidence type="ECO:0000313" key="2">
    <source>
        <dbReference type="Proteomes" id="UP000315364"/>
    </source>
</evidence>
<dbReference type="EMBL" id="CP042304">
    <property type="protein sequence ID" value="QDZ12132.1"/>
    <property type="molecule type" value="Genomic_DNA"/>
</dbReference>
<reference evidence="1 2" key="1">
    <citation type="submission" date="2019-07" db="EMBL/GenBank/DDBJ databases">
        <title>Full genome sequence of Devosia sp. Gsoil 520.</title>
        <authorList>
            <person name="Im W.-T."/>
        </authorList>
    </citation>
    <scope>NUCLEOTIDE SEQUENCE [LARGE SCALE GENOMIC DNA]</scope>
    <source>
        <strain evidence="1 2">Gsoil 520</strain>
    </source>
</reference>
<sequence length="286" mass="32885">MVNVFGKKLHVEMDRWLGHNFSETSGNRYELELYVDFGGKQAFSFERRSTHQHLVPTGFVENSYYNPVIYPVVTANKFKVRLRAIERDSPDADDRASGTIEIDLDKEPPHSSWSIIAAADGTDLKMQVWFNILTLDYVNFDDGRPETGIQDQRNWPYPWNDIRLFEHWLGLGHNVGVPWRQGNIISERAYWMLQWPSGPARKYIQRVYRYEITELGMAHDVVSSIFLPHNTTVILHEHGPNDSRFDPAKGRRLASFGLHNLGDIGWNDKLSTIDLITTTGESAPVN</sequence>
<keyword evidence="2" id="KW-1185">Reference proteome</keyword>